<sequence length="247" mass="27759">MAKTRQELTKEIEISLGGGMIDVELDPEHYDLAIDKALAKYRQRSSRATEESFIAVTLKPEVNNYVLPTEVLEVKDIYRRQTGSFGSGQGADIEPFEAAYLNTYMLHSGRAGGLATFEAYHEMREHLGKMFGSEYMFTWKPWNNTLFIHRKVKSDDDVFVHCYNYKPDLILIADTYSASWIREWSISESKMMLAEARGKFVTIAGPQGGTALNAETLRADATASFQALEEELKTYVDGGDPLGFVIG</sequence>
<proteinExistence type="predicted"/>
<dbReference type="AlphaFoldDB" id="A0A381ZL41"/>
<organism evidence="1">
    <name type="scientific">marine metagenome</name>
    <dbReference type="NCBI Taxonomy" id="408172"/>
    <lineage>
        <taxon>unclassified sequences</taxon>
        <taxon>metagenomes</taxon>
        <taxon>ecological metagenomes</taxon>
    </lineage>
</organism>
<evidence type="ECO:0000313" key="1">
    <source>
        <dbReference type="EMBL" id="SVA89681.1"/>
    </source>
</evidence>
<dbReference type="EMBL" id="UINC01021658">
    <property type="protein sequence ID" value="SVA89681.1"/>
    <property type="molecule type" value="Genomic_DNA"/>
</dbReference>
<evidence type="ECO:0008006" key="2">
    <source>
        <dbReference type="Google" id="ProtNLM"/>
    </source>
</evidence>
<accession>A0A381ZL41</accession>
<reference evidence="1" key="1">
    <citation type="submission" date="2018-05" db="EMBL/GenBank/DDBJ databases">
        <authorList>
            <person name="Lanie J.A."/>
            <person name="Ng W.-L."/>
            <person name="Kazmierczak K.M."/>
            <person name="Andrzejewski T.M."/>
            <person name="Davidsen T.M."/>
            <person name="Wayne K.J."/>
            <person name="Tettelin H."/>
            <person name="Glass J.I."/>
            <person name="Rusch D."/>
            <person name="Podicherti R."/>
            <person name="Tsui H.-C.T."/>
            <person name="Winkler M.E."/>
        </authorList>
    </citation>
    <scope>NUCLEOTIDE SEQUENCE</scope>
</reference>
<name>A0A381ZL41_9ZZZZ</name>
<protein>
    <recommendedName>
        <fullName evidence="2">Neck protein</fullName>
    </recommendedName>
</protein>
<gene>
    <name evidence="1" type="ORF">METZ01_LOCUS142535</name>
</gene>